<sequence>MAKTRHIHKRMSQRSIQEGWLDLVKAFGIDDGDRIILNRNGIDCALEKMKKMASELQKLRSRGGLVLVVDGSTEITTYTQNSHNSSYGINK</sequence>
<dbReference type="AlphaFoldDB" id="A0A7C9IXR3"/>
<organism evidence="1 2">
    <name type="scientific">Malikia spinosa</name>
    <dbReference type="NCBI Taxonomy" id="86180"/>
    <lineage>
        <taxon>Bacteria</taxon>
        <taxon>Pseudomonadati</taxon>
        <taxon>Pseudomonadota</taxon>
        <taxon>Betaproteobacteria</taxon>
        <taxon>Burkholderiales</taxon>
        <taxon>Comamonadaceae</taxon>
        <taxon>Malikia</taxon>
    </lineage>
</organism>
<dbReference type="Proteomes" id="UP000481947">
    <property type="component" value="Unassembled WGS sequence"/>
</dbReference>
<dbReference type="EMBL" id="VYSB01000009">
    <property type="protein sequence ID" value="MYZ52453.1"/>
    <property type="molecule type" value="Genomic_DNA"/>
</dbReference>
<gene>
    <name evidence="1" type="ORF">F5985_09980</name>
</gene>
<name>A0A7C9IXR3_9BURK</name>
<evidence type="ECO:0000313" key="2">
    <source>
        <dbReference type="Proteomes" id="UP000481947"/>
    </source>
</evidence>
<proteinExistence type="predicted"/>
<reference evidence="1 2" key="1">
    <citation type="submission" date="2019-09" db="EMBL/GenBank/DDBJ databases">
        <title>Identification of Malikia spinosa a prominent benzene-, toluene-, and ethylbenzene-degrading bacterium: enrichment, isolation and whole genome sequencing.</title>
        <authorList>
            <person name="Tancsics A."/>
            <person name="Revesz F."/>
            <person name="Kriszt B."/>
        </authorList>
    </citation>
    <scope>NUCLEOTIDE SEQUENCE [LARGE SCALE GENOMIC DNA]</scope>
    <source>
        <strain evidence="1 2">AB6</strain>
    </source>
</reference>
<protein>
    <recommendedName>
        <fullName evidence="3">DUF4258 domain-containing protein</fullName>
    </recommendedName>
</protein>
<comment type="caution">
    <text evidence="1">The sequence shown here is derived from an EMBL/GenBank/DDBJ whole genome shotgun (WGS) entry which is preliminary data.</text>
</comment>
<evidence type="ECO:0008006" key="3">
    <source>
        <dbReference type="Google" id="ProtNLM"/>
    </source>
</evidence>
<accession>A0A7C9IXR3</accession>
<evidence type="ECO:0000313" key="1">
    <source>
        <dbReference type="EMBL" id="MYZ52453.1"/>
    </source>
</evidence>